<dbReference type="RefSeq" id="WP_311818331.1">
    <property type="nucleotide sequence ID" value="NZ_JARQBN010000001.1"/>
</dbReference>
<keyword evidence="1" id="KW-0712">Selenocysteine</keyword>
<sequence length="173" mass="18894">MKILMIFDQIQAGLGGKENGDLELGGKKMPVGSANMFEKYLPEVNGEIIATLYCGDDFYLNNKDIVTKKLVAMTQKITPDVVVCGPAFNYEKYGILCSEVGYAIEQQTKIPVVAAMSEECTEGISAHKDDLTIIKMPKKGGIGLTDSLKNILELASLKVSNQSIEAFVKENCY</sequence>
<name>A0ABU3FMB9_9ENTE</name>
<dbReference type="InterPro" id="IPR048083">
    <property type="entry name" value="GrdB-like"/>
</dbReference>
<evidence type="ECO:0000256" key="2">
    <source>
        <dbReference type="ARBA" id="ARBA00023002"/>
    </source>
</evidence>
<evidence type="ECO:0000256" key="1">
    <source>
        <dbReference type="ARBA" id="ARBA00022933"/>
    </source>
</evidence>
<dbReference type="NCBIfam" id="TIGR01918">
    <property type="entry name" value="various_sel_PB"/>
    <property type="match status" value="1"/>
</dbReference>
<comment type="caution">
    <text evidence="3">The sequence shown here is derived from an EMBL/GenBank/DDBJ whole genome shotgun (WGS) entry which is preliminary data.</text>
</comment>
<evidence type="ECO:0000313" key="4">
    <source>
        <dbReference type="Proteomes" id="UP001265301"/>
    </source>
</evidence>
<dbReference type="EMBL" id="JARQBN010000001">
    <property type="protein sequence ID" value="MDT2827103.1"/>
    <property type="molecule type" value="Genomic_DNA"/>
</dbReference>
<organism evidence="3 4">
    <name type="scientific">Enterococcus viikkiensis</name>
    <dbReference type="NCBI Taxonomy" id="930854"/>
    <lineage>
        <taxon>Bacteria</taxon>
        <taxon>Bacillati</taxon>
        <taxon>Bacillota</taxon>
        <taxon>Bacilli</taxon>
        <taxon>Lactobacillales</taxon>
        <taxon>Enterococcaceae</taxon>
        <taxon>Enterococcus</taxon>
    </lineage>
</organism>
<proteinExistence type="predicted"/>
<gene>
    <name evidence="3" type="ORF">P7H59_01405</name>
</gene>
<accession>A0ABU3FMB9</accession>
<dbReference type="InterPro" id="IPR010187">
    <property type="entry name" value="Various_sel_PB"/>
</dbReference>
<protein>
    <submittedName>
        <fullName evidence="3">GrdB-related putative oxidoreductase</fullName>
    </submittedName>
</protein>
<evidence type="ECO:0000313" key="3">
    <source>
        <dbReference type="EMBL" id="MDT2827103.1"/>
    </source>
</evidence>
<dbReference type="Proteomes" id="UP001265301">
    <property type="component" value="Unassembled WGS sequence"/>
</dbReference>
<dbReference type="Pfam" id="PF07355">
    <property type="entry name" value="GRDB"/>
    <property type="match status" value="1"/>
</dbReference>
<reference evidence="3 4" key="1">
    <citation type="submission" date="2023-03" db="EMBL/GenBank/DDBJ databases">
        <authorList>
            <person name="Shen W."/>
            <person name="Cai J."/>
        </authorList>
    </citation>
    <scope>NUCLEOTIDE SEQUENCE [LARGE SCALE GENOMIC DNA]</scope>
    <source>
        <strain evidence="3 4">B101</strain>
    </source>
</reference>
<dbReference type="NCBIfam" id="NF041545">
    <property type="entry name" value="GrdB_like_no_Se"/>
    <property type="match status" value="1"/>
</dbReference>
<keyword evidence="2" id="KW-0560">Oxidoreductase</keyword>
<keyword evidence="4" id="KW-1185">Reference proteome</keyword>